<keyword evidence="1" id="KW-1133">Transmembrane helix</keyword>
<feature type="transmembrane region" description="Helical" evidence="1">
    <location>
        <begin position="6"/>
        <end position="24"/>
    </location>
</feature>
<sequence length="26" mass="2902">MQLCSMLPGLLYMVVSAWMTAAYYTG</sequence>
<protein>
    <submittedName>
        <fullName evidence="2">Uncharacterized protein</fullName>
    </submittedName>
</protein>
<keyword evidence="1" id="KW-0812">Transmembrane</keyword>
<keyword evidence="1" id="KW-0472">Membrane</keyword>
<name>A0A0A8YBI9_ARUDO</name>
<accession>A0A0A8YBI9</accession>
<proteinExistence type="predicted"/>
<reference evidence="2" key="2">
    <citation type="journal article" date="2015" name="Data Brief">
        <title>Shoot transcriptome of the giant reed, Arundo donax.</title>
        <authorList>
            <person name="Barrero R.A."/>
            <person name="Guerrero F.D."/>
            <person name="Moolhuijzen P."/>
            <person name="Goolsby J.A."/>
            <person name="Tidwell J."/>
            <person name="Bellgard S.E."/>
            <person name="Bellgard M.I."/>
        </authorList>
    </citation>
    <scope>NUCLEOTIDE SEQUENCE</scope>
    <source>
        <tissue evidence="2">Shoot tissue taken approximately 20 cm above the soil surface</tissue>
    </source>
</reference>
<organism evidence="2">
    <name type="scientific">Arundo donax</name>
    <name type="common">Giant reed</name>
    <name type="synonym">Donax arundinaceus</name>
    <dbReference type="NCBI Taxonomy" id="35708"/>
    <lineage>
        <taxon>Eukaryota</taxon>
        <taxon>Viridiplantae</taxon>
        <taxon>Streptophyta</taxon>
        <taxon>Embryophyta</taxon>
        <taxon>Tracheophyta</taxon>
        <taxon>Spermatophyta</taxon>
        <taxon>Magnoliopsida</taxon>
        <taxon>Liliopsida</taxon>
        <taxon>Poales</taxon>
        <taxon>Poaceae</taxon>
        <taxon>PACMAD clade</taxon>
        <taxon>Arundinoideae</taxon>
        <taxon>Arundineae</taxon>
        <taxon>Arundo</taxon>
    </lineage>
</organism>
<evidence type="ECO:0000256" key="1">
    <source>
        <dbReference type="SAM" id="Phobius"/>
    </source>
</evidence>
<evidence type="ECO:0000313" key="2">
    <source>
        <dbReference type="EMBL" id="JAD22815.1"/>
    </source>
</evidence>
<dbReference type="EMBL" id="GBRH01275080">
    <property type="protein sequence ID" value="JAD22815.1"/>
    <property type="molecule type" value="Transcribed_RNA"/>
</dbReference>
<dbReference type="AlphaFoldDB" id="A0A0A8YBI9"/>
<reference evidence="2" key="1">
    <citation type="submission" date="2014-09" db="EMBL/GenBank/DDBJ databases">
        <authorList>
            <person name="Magalhaes I.L.F."/>
            <person name="Oliveira U."/>
            <person name="Santos F.R."/>
            <person name="Vidigal T.H.D.A."/>
            <person name="Brescovit A.D."/>
            <person name="Santos A.J."/>
        </authorList>
    </citation>
    <scope>NUCLEOTIDE SEQUENCE</scope>
    <source>
        <tissue evidence="2">Shoot tissue taken approximately 20 cm above the soil surface</tissue>
    </source>
</reference>